<evidence type="ECO:0000256" key="2">
    <source>
        <dbReference type="ARBA" id="ARBA00022448"/>
    </source>
</evidence>
<evidence type="ECO:0000256" key="1">
    <source>
        <dbReference type="ARBA" id="ARBA00010333"/>
    </source>
</evidence>
<dbReference type="RefSeq" id="WP_089345946.1">
    <property type="nucleotide sequence ID" value="NZ_CP067130.1"/>
</dbReference>
<evidence type="ECO:0000256" key="4">
    <source>
        <dbReference type="SAM" id="SignalP"/>
    </source>
</evidence>
<organism evidence="6 7">
    <name type="scientific">Paracoccus seriniphilus</name>
    <dbReference type="NCBI Taxonomy" id="184748"/>
    <lineage>
        <taxon>Bacteria</taxon>
        <taxon>Pseudomonadati</taxon>
        <taxon>Pseudomonadota</taxon>
        <taxon>Alphaproteobacteria</taxon>
        <taxon>Rhodobacterales</taxon>
        <taxon>Paracoccaceae</taxon>
        <taxon>Paracoccus</taxon>
    </lineage>
</organism>
<dbReference type="CDD" id="cd13693">
    <property type="entry name" value="PBP2_polar_AA"/>
    <property type="match status" value="1"/>
</dbReference>
<dbReference type="Proteomes" id="UP000198307">
    <property type="component" value="Unassembled WGS sequence"/>
</dbReference>
<accession>A0A239Q2B8</accession>
<dbReference type="InterPro" id="IPR051455">
    <property type="entry name" value="Bact_solute-bind_prot3"/>
</dbReference>
<sequence>MQKLMKLTAALAAMAIPVQAVAQECTNDVWNKVMERGKLVAGVKADYKPWGYRDTDGSIVGMEVDLVADVAAKMGVDYELVPVVGSNRLAFLEQGQIDMFIATMTDLHDRRKIVGIPSPNYYSSGTNILSPKALGFKEWVQLRDKPVCAVQGAFFNKLIEERYGANIVAFQGTAEAKQALRDKKCVAFAFDDSGLMSTLATGDWEDFEMPLPTEDAASWGLAVPKAEENCIFGRFMSGMQYYWHREGRLIALEDKWGIRQTAYLAEQAEKFKDHLPAE</sequence>
<feature type="chain" id="PRO_5011969484" evidence="4">
    <location>
        <begin position="23"/>
        <end position="278"/>
    </location>
</feature>
<dbReference type="GO" id="GO:0005576">
    <property type="term" value="C:extracellular region"/>
    <property type="evidence" value="ECO:0007669"/>
    <property type="project" value="TreeGrafter"/>
</dbReference>
<dbReference type="SUPFAM" id="SSF53850">
    <property type="entry name" value="Periplasmic binding protein-like II"/>
    <property type="match status" value="1"/>
</dbReference>
<evidence type="ECO:0000259" key="5">
    <source>
        <dbReference type="SMART" id="SM00062"/>
    </source>
</evidence>
<evidence type="ECO:0000256" key="3">
    <source>
        <dbReference type="ARBA" id="ARBA00022729"/>
    </source>
</evidence>
<feature type="domain" description="Solute-binding protein family 3/N-terminal" evidence="5">
    <location>
        <begin position="38"/>
        <end position="259"/>
    </location>
</feature>
<keyword evidence="7" id="KW-1185">Reference proteome</keyword>
<dbReference type="Pfam" id="PF00497">
    <property type="entry name" value="SBP_bac_3"/>
    <property type="match status" value="1"/>
</dbReference>
<keyword evidence="3 4" id="KW-0732">Signal</keyword>
<comment type="similarity">
    <text evidence="1">Belongs to the bacterial solute-binding protein 3 family.</text>
</comment>
<dbReference type="GO" id="GO:0030288">
    <property type="term" value="C:outer membrane-bounded periplasmic space"/>
    <property type="evidence" value="ECO:0007669"/>
    <property type="project" value="TreeGrafter"/>
</dbReference>
<dbReference type="EMBL" id="FZQB01000023">
    <property type="protein sequence ID" value="SNT76654.1"/>
    <property type="molecule type" value="Genomic_DNA"/>
</dbReference>
<reference evidence="6 7" key="1">
    <citation type="submission" date="2017-07" db="EMBL/GenBank/DDBJ databases">
        <authorList>
            <person name="Sun Z.S."/>
            <person name="Albrecht U."/>
            <person name="Echele G."/>
            <person name="Lee C.C."/>
        </authorList>
    </citation>
    <scope>NUCLEOTIDE SEQUENCE [LARGE SCALE GENOMIC DNA]</scope>
    <source>
        <strain evidence="6 7">DSM 14827</strain>
    </source>
</reference>
<dbReference type="PANTHER" id="PTHR30085">
    <property type="entry name" value="AMINO ACID ABC TRANSPORTER PERMEASE"/>
    <property type="match status" value="1"/>
</dbReference>
<dbReference type="PANTHER" id="PTHR30085:SF6">
    <property type="entry name" value="ABC TRANSPORTER GLUTAMINE-BINDING PROTEIN GLNH"/>
    <property type="match status" value="1"/>
</dbReference>
<dbReference type="SMART" id="SM00062">
    <property type="entry name" value="PBPb"/>
    <property type="match status" value="1"/>
</dbReference>
<dbReference type="AlphaFoldDB" id="A0A239Q2B8"/>
<feature type="signal peptide" evidence="4">
    <location>
        <begin position="1"/>
        <end position="22"/>
    </location>
</feature>
<dbReference type="OrthoDB" id="9814231at2"/>
<keyword evidence="2" id="KW-0813">Transport</keyword>
<protein>
    <submittedName>
        <fullName evidence="6">Amino acid ABC transporter substrate-binding protein, PAAT family</fullName>
    </submittedName>
</protein>
<evidence type="ECO:0000313" key="6">
    <source>
        <dbReference type="EMBL" id="SNT76654.1"/>
    </source>
</evidence>
<dbReference type="GO" id="GO:0006865">
    <property type="term" value="P:amino acid transport"/>
    <property type="evidence" value="ECO:0007669"/>
    <property type="project" value="TreeGrafter"/>
</dbReference>
<name>A0A239Q2B8_9RHOB</name>
<gene>
    <name evidence="6" type="ORF">SAMN05444959_12349</name>
</gene>
<proteinExistence type="inferred from homology"/>
<dbReference type="Gene3D" id="3.40.190.10">
    <property type="entry name" value="Periplasmic binding protein-like II"/>
    <property type="match status" value="2"/>
</dbReference>
<evidence type="ECO:0000313" key="7">
    <source>
        <dbReference type="Proteomes" id="UP000198307"/>
    </source>
</evidence>
<dbReference type="InterPro" id="IPR001638">
    <property type="entry name" value="Solute-binding_3/MltF_N"/>
</dbReference>